<accession>A0A517L140</accession>
<feature type="region of interest" description="Disordered" evidence="1">
    <location>
        <begin position="70"/>
        <end position="170"/>
    </location>
</feature>
<protein>
    <submittedName>
        <fullName evidence="2">Uncharacterized protein</fullName>
    </submittedName>
</protein>
<evidence type="ECO:0000313" key="3">
    <source>
        <dbReference type="Proteomes" id="UP000316270"/>
    </source>
</evidence>
<sequence length="170" mass="17462">MPGFSWKKAKTLLTETEKDRMCCLILTCADQIKPSGAEFAVAAKEFDAAVGGFTKMYQTTIKKLKDNNAFAGAEDGEGEPAAADGDADASTPIAKPKATPRKRKAKSPSGGADADATPKKKGRPSKKAKAEAEAAVAAAAAAQAANGEVSEDAVEADAEMGAVKDEQIDA</sequence>
<evidence type="ECO:0000256" key="1">
    <source>
        <dbReference type="SAM" id="MobiDB-lite"/>
    </source>
</evidence>
<feature type="compositionally biased region" description="Low complexity" evidence="1">
    <location>
        <begin position="70"/>
        <end position="97"/>
    </location>
</feature>
<keyword evidence="3" id="KW-1185">Reference proteome</keyword>
<dbReference type="Proteomes" id="UP000316270">
    <property type="component" value="Chromosome 3"/>
</dbReference>
<dbReference type="AlphaFoldDB" id="A0A517L140"/>
<gene>
    <name evidence="2" type="ORF">FKW77_003982</name>
</gene>
<name>A0A517L140_9PEZI</name>
<reference evidence="2 3" key="1">
    <citation type="submission" date="2019-07" db="EMBL/GenBank/DDBJ databases">
        <title>Finished genome of Venturia effusa.</title>
        <authorList>
            <person name="Young C.A."/>
            <person name="Cox M.P."/>
            <person name="Ganley A.R.D."/>
            <person name="David W.J."/>
        </authorList>
    </citation>
    <scope>NUCLEOTIDE SEQUENCE [LARGE SCALE GENOMIC DNA]</scope>
    <source>
        <strain evidence="3">albino</strain>
    </source>
</reference>
<evidence type="ECO:0000313" key="2">
    <source>
        <dbReference type="EMBL" id="QDS69350.1"/>
    </source>
</evidence>
<feature type="compositionally biased region" description="Acidic residues" evidence="1">
    <location>
        <begin position="149"/>
        <end position="158"/>
    </location>
</feature>
<proteinExistence type="predicted"/>
<feature type="compositionally biased region" description="Low complexity" evidence="1">
    <location>
        <begin position="133"/>
        <end position="145"/>
    </location>
</feature>
<dbReference type="OrthoDB" id="3943309at2759"/>
<organism evidence="2 3">
    <name type="scientific">Venturia effusa</name>
    <dbReference type="NCBI Taxonomy" id="50376"/>
    <lineage>
        <taxon>Eukaryota</taxon>
        <taxon>Fungi</taxon>
        <taxon>Dikarya</taxon>
        <taxon>Ascomycota</taxon>
        <taxon>Pezizomycotina</taxon>
        <taxon>Dothideomycetes</taxon>
        <taxon>Pleosporomycetidae</taxon>
        <taxon>Venturiales</taxon>
        <taxon>Venturiaceae</taxon>
        <taxon>Venturia</taxon>
    </lineage>
</organism>
<dbReference type="EMBL" id="CP042187">
    <property type="protein sequence ID" value="QDS69350.1"/>
    <property type="molecule type" value="Genomic_DNA"/>
</dbReference>